<reference evidence="2 3" key="1">
    <citation type="journal article" date="2020" name="Int. J. Syst. Evol. Microbiol.">
        <title>Reclassification of Streptomyces castelarensis and Streptomyces sporoclivatus as later heterotypic synonyms of Streptomyces antimycoticus.</title>
        <authorList>
            <person name="Komaki H."/>
            <person name="Tamura T."/>
        </authorList>
    </citation>
    <scope>NUCLEOTIDE SEQUENCE [LARGE SCALE GENOMIC DNA]</scope>
    <source>
        <strain evidence="2 3">NBRC 12839</strain>
    </source>
</reference>
<name>A0A4D4KSK8_9ACTN</name>
<evidence type="ECO:0000313" key="2">
    <source>
        <dbReference type="EMBL" id="GDY48813.1"/>
    </source>
</evidence>
<keyword evidence="3" id="KW-1185">Reference proteome</keyword>
<evidence type="ECO:0000313" key="3">
    <source>
        <dbReference type="Proteomes" id="UP000299290"/>
    </source>
</evidence>
<accession>A0A4D4KSK8</accession>
<evidence type="ECO:0000256" key="1">
    <source>
        <dbReference type="SAM" id="MobiDB-lite"/>
    </source>
</evidence>
<protein>
    <submittedName>
        <fullName evidence="2">Uncharacterized protein</fullName>
    </submittedName>
</protein>
<feature type="compositionally biased region" description="Low complexity" evidence="1">
    <location>
        <begin position="82"/>
        <end position="94"/>
    </location>
</feature>
<feature type="region of interest" description="Disordered" evidence="1">
    <location>
        <begin position="82"/>
        <end position="108"/>
    </location>
</feature>
<gene>
    <name evidence="2" type="ORF">SANT12839_096950</name>
</gene>
<dbReference type="EMBL" id="BJHV01000001">
    <property type="protein sequence ID" value="GDY48813.1"/>
    <property type="molecule type" value="Genomic_DNA"/>
</dbReference>
<comment type="caution">
    <text evidence="2">The sequence shown here is derived from an EMBL/GenBank/DDBJ whole genome shotgun (WGS) entry which is preliminary data.</text>
</comment>
<proteinExistence type="predicted"/>
<organism evidence="2 3">
    <name type="scientific">Streptomyces antimycoticus</name>
    <dbReference type="NCBI Taxonomy" id="68175"/>
    <lineage>
        <taxon>Bacteria</taxon>
        <taxon>Bacillati</taxon>
        <taxon>Actinomycetota</taxon>
        <taxon>Actinomycetes</taxon>
        <taxon>Kitasatosporales</taxon>
        <taxon>Streptomycetaceae</taxon>
        <taxon>Streptomyces</taxon>
        <taxon>Streptomyces violaceusniger group</taxon>
    </lineage>
</organism>
<dbReference type="Proteomes" id="UP000299290">
    <property type="component" value="Unassembled WGS sequence"/>
</dbReference>
<sequence>MVCSGAERSGAPAASVRPVSMRGLVQHGADGFIGERAVLAADAPLEQQRGGLLPLAFAAVVGADQGTAPVVFRTRRMIALRTSASSGSTGSSRSVSERTRKTAAGAAS</sequence>
<dbReference type="AlphaFoldDB" id="A0A4D4KSK8"/>